<dbReference type="GO" id="GO:0071949">
    <property type="term" value="F:FAD binding"/>
    <property type="evidence" value="ECO:0007669"/>
    <property type="project" value="InterPro"/>
</dbReference>
<evidence type="ECO:0000256" key="4">
    <source>
        <dbReference type="SAM" id="MobiDB-lite"/>
    </source>
</evidence>
<protein>
    <submittedName>
        <fullName evidence="6">2-polyprenyl-6-methoxyphenol hydroxylase-like FAD-dependent oxidoreductase</fullName>
    </submittedName>
</protein>
<dbReference type="PANTHER" id="PTHR43004:SF19">
    <property type="entry name" value="BINDING MONOOXYGENASE, PUTATIVE (JCVI)-RELATED"/>
    <property type="match status" value="1"/>
</dbReference>
<dbReference type="InterPro" id="IPR036188">
    <property type="entry name" value="FAD/NAD-bd_sf"/>
</dbReference>
<dbReference type="Gene3D" id="3.50.50.60">
    <property type="entry name" value="FAD/NAD(P)-binding domain"/>
    <property type="match status" value="1"/>
</dbReference>
<sequence>MQTEVAIVGGGPAGLMLAIELGCRDIPCVLLEEDADPPAFPKANATSARTMEHYRRRGFSDEIRALGLPPDYPQDVVYCTQLAEYELARFRIPSRGDAARRSEAGGHASGNAGDYGSDAWPTPELPHRVQQMLIEPVLRRRAAAYPSVRLCLGQRAVAVEQDDQGVTAVVEPEGGGQAWRLEARYLVGCDGPRSLVRKSLGVAYSGQGSEQRDFFGGQMLSIYFRSRSLYEAIGKQHAWQYWAVNARQRGLLIAVDGIETFLLAVQLAPGQEPADIDAVATAHAVVGREFDFELIDRLPWVAGYTLVADRMGAGRVFLAGDAAHLFTPTGGMGYNTSIDDVVNLGWKLAAVIQGAAPPALLDSYERERRPMALRNTAFARRMADSIGNLRAGADIEAAGEAGVQARAELGRRLAVHVASEFNIPGLQLGVRYLDSPIVAAESGPAPQDDPNRYEPLALPGSRAPHAVVRGKVLFDLFGRDFTLLAFGVLPAAEREAWHGVADEYGMGLEVLEIDDAAARMLYGAERVLIRPDHHIAWRGGAGADARSPMARATGRRAEQAGSL</sequence>
<evidence type="ECO:0000313" key="6">
    <source>
        <dbReference type="EMBL" id="RZS86646.1"/>
    </source>
</evidence>
<dbReference type="NCBIfam" id="NF004780">
    <property type="entry name" value="PRK06126.1"/>
    <property type="match status" value="1"/>
</dbReference>
<reference evidence="6 7" key="1">
    <citation type="submission" date="2019-02" db="EMBL/GenBank/DDBJ databases">
        <title>Genomic Encyclopedia of Type Strains, Phase IV (KMG-IV): sequencing the most valuable type-strain genomes for metagenomic binning, comparative biology and taxonomic classification.</title>
        <authorList>
            <person name="Goeker M."/>
        </authorList>
    </citation>
    <scope>NUCLEOTIDE SEQUENCE [LARGE SCALE GENOMIC DNA]</scope>
    <source>
        <strain evidence="6 7">K24</strain>
    </source>
</reference>
<dbReference type="InterPro" id="IPR050641">
    <property type="entry name" value="RIFMO-like"/>
</dbReference>
<dbReference type="AlphaFoldDB" id="A0A4Q7NNW5"/>
<gene>
    <name evidence="6" type="ORF">EV675_2694</name>
</gene>
<evidence type="ECO:0000259" key="5">
    <source>
        <dbReference type="Pfam" id="PF01494"/>
    </source>
</evidence>
<dbReference type="OrthoDB" id="3443359at2"/>
<dbReference type="Gene3D" id="3.30.9.10">
    <property type="entry name" value="D-Amino Acid Oxidase, subunit A, domain 2"/>
    <property type="match status" value="1"/>
</dbReference>
<evidence type="ECO:0000313" key="7">
    <source>
        <dbReference type="Proteomes" id="UP000292445"/>
    </source>
</evidence>
<dbReference type="Gene3D" id="3.40.30.120">
    <property type="match status" value="1"/>
</dbReference>
<dbReference type="PRINTS" id="PR00420">
    <property type="entry name" value="RNGMNOXGNASE"/>
</dbReference>
<dbReference type="PANTHER" id="PTHR43004">
    <property type="entry name" value="TRK SYSTEM POTASSIUM UPTAKE PROTEIN"/>
    <property type="match status" value="1"/>
</dbReference>
<comment type="caution">
    <text evidence="6">The sequence shown here is derived from an EMBL/GenBank/DDBJ whole genome shotgun (WGS) entry which is preliminary data.</text>
</comment>
<keyword evidence="2" id="KW-0285">Flavoprotein</keyword>
<feature type="region of interest" description="Disordered" evidence="4">
    <location>
        <begin position="96"/>
        <end position="122"/>
    </location>
</feature>
<evidence type="ECO:0000256" key="2">
    <source>
        <dbReference type="ARBA" id="ARBA00022630"/>
    </source>
</evidence>
<proteinExistence type="predicted"/>
<accession>A0A4Q7NNW5</accession>
<keyword evidence="3" id="KW-0274">FAD</keyword>
<feature type="domain" description="FAD-binding" evidence="5">
    <location>
        <begin position="3"/>
        <end position="378"/>
    </location>
</feature>
<evidence type="ECO:0000256" key="3">
    <source>
        <dbReference type="ARBA" id="ARBA00022827"/>
    </source>
</evidence>
<dbReference type="Proteomes" id="UP000292445">
    <property type="component" value="Unassembled WGS sequence"/>
</dbReference>
<dbReference type="EMBL" id="SGXC01000001">
    <property type="protein sequence ID" value="RZS86646.1"/>
    <property type="molecule type" value="Genomic_DNA"/>
</dbReference>
<dbReference type="InterPro" id="IPR002938">
    <property type="entry name" value="FAD-bd"/>
</dbReference>
<name>A0A4Q7NNW5_9BURK</name>
<dbReference type="GO" id="GO:0016709">
    <property type="term" value="F:oxidoreductase activity, acting on paired donors, with incorporation or reduction of molecular oxygen, NAD(P)H as one donor, and incorporation of one atom of oxygen"/>
    <property type="evidence" value="ECO:0007669"/>
    <property type="project" value="UniProtKB-ARBA"/>
</dbReference>
<keyword evidence="7" id="KW-1185">Reference proteome</keyword>
<dbReference type="SUPFAM" id="SSF51905">
    <property type="entry name" value="FAD/NAD(P)-binding domain"/>
    <property type="match status" value="1"/>
</dbReference>
<evidence type="ECO:0000256" key="1">
    <source>
        <dbReference type="ARBA" id="ARBA00001974"/>
    </source>
</evidence>
<dbReference type="Pfam" id="PF21274">
    <property type="entry name" value="Rng_hyd_C"/>
    <property type="match status" value="1"/>
</dbReference>
<organism evidence="6 7">
    <name type="scientific">Pigmentiphaga kullae</name>
    <dbReference type="NCBI Taxonomy" id="151784"/>
    <lineage>
        <taxon>Bacteria</taxon>
        <taxon>Pseudomonadati</taxon>
        <taxon>Pseudomonadota</taxon>
        <taxon>Betaproteobacteria</taxon>
        <taxon>Burkholderiales</taxon>
        <taxon>Alcaligenaceae</taxon>
        <taxon>Pigmentiphaga</taxon>
    </lineage>
</organism>
<dbReference type="RefSeq" id="WP_130357722.1">
    <property type="nucleotide sequence ID" value="NZ_SGXC01000001.1"/>
</dbReference>
<dbReference type="Pfam" id="PF01494">
    <property type="entry name" value="FAD_binding_3"/>
    <property type="match status" value="1"/>
</dbReference>
<comment type="cofactor">
    <cofactor evidence="1">
        <name>FAD</name>
        <dbReference type="ChEBI" id="CHEBI:57692"/>
    </cofactor>
</comment>